<protein>
    <submittedName>
        <fullName evidence="1">Uncharacterized protein</fullName>
    </submittedName>
</protein>
<name>A0A0E9QI15_ANGAN</name>
<proteinExistence type="predicted"/>
<reference evidence="1" key="2">
    <citation type="journal article" date="2015" name="Fish Shellfish Immunol.">
        <title>Early steps in the European eel (Anguilla anguilla)-Vibrio vulnificus interaction in the gills: Role of the RtxA13 toxin.</title>
        <authorList>
            <person name="Callol A."/>
            <person name="Pajuelo D."/>
            <person name="Ebbesson L."/>
            <person name="Teles M."/>
            <person name="MacKenzie S."/>
            <person name="Amaro C."/>
        </authorList>
    </citation>
    <scope>NUCLEOTIDE SEQUENCE</scope>
</reference>
<sequence>MNVSQFQNFRLKFSVSVLSSAWYL</sequence>
<dbReference type="EMBL" id="GBXM01092158">
    <property type="protein sequence ID" value="JAH16419.1"/>
    <property type="molecule type" value="Transcribed_RNA"/>
</dbReference>
<reference evidence="1" key="1">
    <citation type="submission" date="2014-11" db="EMBL/GenBank/DDBJ databases">
        <authorList>
            <person name="Amaro Gonzalez C."/>
        </authorList>
    </citation>
    <scope>NUCLEOTIDE SEQUENCE</scope>
</reference>
<organism evidence="1">
    <name type="scientific">Anguilla anguilla</name>
    <name type="common">European freshwater eel</name>
    <name type="synonym">Muraena anguilla</name>
    <dbReference type="NCBI Taxonomy" id="7936"/>
    <lineage>
        <taxon>Eukaryota</taxon>
        <taxon>Metazoa</taxon>
        <taxon>Chordata</taxon>
        <taxon>Craniata</taxon>
        <taxon>Vertebrata</taxon>
        <taxon>Euteleostomi</taxon>
        <taxon>Actinopterygii</taxon>
        <taxon>Neopterygii</taxon>
        <taxon>Teleostei</taxon>
        <taxon>Anguilliformes</taxon>
        <taxon>Anguillidae</taxon>
        <taxon>Anguilla</taxon>
    </lineage>
</organism>
<evidence type="ECO:0000313" key="1">
    <source>
        <dbReference type="EMBL" id="JAH16419.1"/>
    </source>
</evidence>
<dbReference type="AlphaFoldDB" id="A0A0E9QI15"/>
<accession>A0A0E9QI15</accession>